<reference evidence="11" key="1">
    <citation type="submission" date="2016-11" db="UniProtKB">
        <authorList>
            <consortium name="WormBaseParasite"/>
        </authorList>
    </citation>
    <scope>IDENTIFICATION</scope>
</reference>
<sequence>CAKLASGRRGSLPFGRVRERTGLGHVSIVADRSLMPFGITPGNRSSQFRFLEHYLKAYARQDAARQSSVEQEYGFRIRAETISEQPGDHVTASKLPTVFKWSGAGKEVFLSGSFNNWQAKIPLVKSQDHFYTIVDLPEGEHEYQFIVDGKWQANPKEPTRQNAGRGGPLNNVLEVKSSDFEVFEALAMDIAESTQSKEHGQSEVSERLRHRSGSPPGRYTSQVPSGSARQPAGPNRAPPVLPQQLLQVILNRPTDSRLDPNLLPEPEHVMLNHLYALSIKDGVVVLSTIHRYRKKFVTTVMYKPCD</sequence>
<dbReference type="WBParaSite" id="maker-uti_cns_0008246-snap-gene-0.2-mRNA-1">
    <property type="protein sequence ID" value="maker-uti_cns_0008246-snap-gene-0.2-mRNA-1"/>
    <property type="gene ID" value="maker-uti_cns_0008246-snap-gene-0.2"/>
</dbReference>
<keyword evidence="10" id="KW-1185">Reference proteome</keyword>
<evidence type="ECO:0000256" key="8">
    <source>
        <dbReference type="SAM" id="MobiDB-lite"/>
    </source>
</evidence>
<dbReference type="InterPro" id="IPR050827">
    <property type="entry name" value="CRP1_MDG1_kinase"/>
</dbReference>
<organism evidence="10 11">
    <name type="scientific">Macrostomum lignano</name>
    <dbReference type="NCBI Taxonomy" id="282301"/>
    <lineage>
        <taxon>Eukaryota</taxon>
        <taxon>Metazoa</taxon>
        <taxon>Spiralia</taxon>
        <taxon>Lophotrochozoa</taxon>
        <taxon>Platyhelminthes</taxon>
        <taxon>Rhabditophora</taxon>
        <taxon>Macrostomorpha</taxon>
        <taxon>Macrostomida</taxon>
        <taxon>Macrostomidae</taxon>
        <taxon>Macrostomum</taxon>
    </lineage>
</organism>
<feature type="compositionally biased region" description="Polar residues" evidence="8">
    <location>
        <begin position="219"/>
        <end position="228"/>
    </location>
</feature>
<dbReference type="Gene3D" id="2.60.40.10">
    <property type="entry name" value="Immunoglobulins"/>
    <property type="match status" value="1"/>
</dbReference>
<accession>A0A1I8HVM5</accession>
<keyword evidence="4" id="KW-0276">Fatty acid metabolism</keyword>
<evidence type="ECO:0000256" key="4">
    <source>
        <dbReference type="ARBA" id="ARBA00022832"/>
    </source>
</evidence>
<protein>
    <recommendedName>
        <fullName evidence="7">5'-AMP-activated protein kinase subunit beta-1</fullName>
    </recommendedName>
</protein>
<evidence type="ECO:0000256" key="1">
    <source>
        <dbReference type="ARBA" id="ARBA00010926"/>
    </source>
</evidence>
<evidence type="ECO:0000259" key="9">
    <source>
        <dbReference type="SMART" id="SM01010"/>
    </source>
</evidence>
<dbReference type="SUPFAM" id="SSF81296">
    <property type="entry name" value="E set domains"/>
    <property type="match status" value="1"/>
</dbReference>
<keyword evidence="5" id="KW-0443">Lipid metabolism</keyword>
<dbReference type="GO" id="GO:0005737">
    <property type="term" value="C:cytoplasm"/>
    <property type="evidence" value="ECO:0007669"/>
    <property type="project" value="TreeGrafter"/>
</dbReference>
<comment type="similarity">
    <text evidence="1">Belongs to the 5'-AMP-activated protein kinase beta subunit family.</text>
</comment>
<evidence type="ECO:0000256" key="3">
    <source>
        <dbReference type="ARBA" id="ARBA00022553"/>
    </source>
</evidence>
<keyword evidence="2" id="KW-0444">Lipid biosynthesis</keyword>
<dbReference type="GO" id="GO:0007165">
    <property type="term" value="P:signal transduction"/>
    <property type="evidence" value="ECO:0007669"/>
    <property type="project" value="TreeGrafter"/>
</dbReference>
<dbReference type="AlphaFoldDB" id="A0A1I8HVM5"/>
<dbReference type="InterPro" id="IPR006828">
    <property type="entry name" value="ASC_dom"/>
</dbReference>
<dbReference type="PANTHER" id="PTHR10343:SF84">
    <property type="entry name" value="5'-AMP-ACTIVATED PROTEIN KINASE SUBUNIT BETA-1"/>
    <property type="match status" value="1"/>
</dbReference>
<dbReference type="GO" id="GO:0006631">
    <property type="term" value="P:fatty acid metabolic process"/>
    <property type="evidence" value="ECO:0007669"/>
    <property type="project" value="UniProtKB-KW"/>
</dbReference>
<feature type="region of interest" description="Disordered" evidence="8">
    <location>
        <begin position="191"/>
        <end position="240"/>
    </location>
</feature>
<keyword evidence="3" id="KW-0597">Phosphoprotein</keyword>
<proteinExistence type="inferred from homology"/>
<name>A0A1I8HVM5_9PLAT</name>
<dbReference type="Proteomes" id="UP000095280">
    <property type="component" value="Unplaced"/>
</dbReference>
<evidence type="ECO:0000256" key="5">
    <source>
        <dbReference type="ARBA" id="ARBA00023098"/>
    </source>
</evidence>
<dbReference type="SMART" id="SM01010">
    <property type="entry name" value="AMPKBI"/>
    <property type="match status" value="1"/>
</dbReference>
<dbReference type="CDD" id="cd02859">
    <property type="entry name" value="E_set_AMPKbeta_like_N"/>
    <property type="match status" value="1"/>
</dbReference>
<dbReference type="FunFam" id="2.60.40.10:FF:000139">
    <property type="entry name" value="Protein kinase AMP-activated non-catalytic subunit beta 1"/>
    <property type="match status" value="1"/>
</dbReference>
<evidence type="ECO:0000256" key="2">
    <source>
        <dbReference type="ARBA" id="ARBA00022516"/>
    </source>
</evidence>
<dbReference type="Pfam" id="PF04739">
    <property type="entry name" value="AMPKBI"/>
    <property type="match status" value="1"/>
</dbReference>
<feature type="compositionally biased region" description="Basic and acidic residues" evidence="8">
    <location>
        <begin position="195"/>
        <end position="207"/>
    </location>
</feature>
<evidence type="ECO:0000256" key="7">
    <source>
        <dbReference type="ARBA" id="ARBA00040010"/>
    </source>
</evidence>
<dbReference type="InterPro" id="IPR014756">
    <property type="entry name" value="Ig_E-set"/>
</dbReference>
<feature type="domain" description="Association with the SNF1 complex (ASC)" evidence="9">
    <location>
        <begin position="212"/>
        <end position="305"/>
    </location>
</feature>
<dbReference type="InterPro" id="IPR032640">
    <property type="entry name" value="AMPK1_CBM"/>
</dbReference>
<evidence type="ECO:0000256" key="6">
    <source>
        <dbReference type="ARBA" id="ARBA00025180"/>
    </source>
</evidence>
<dbReference type="GO" id="GO:0005634">
    <property type="term" value="C:nucleus"/>
    <property type="evidence" value="ECO:0007669"/>
    <property type="project" value="TreeGrafter"/>
</dbReference>
<dbReference type="GO" id="GO:0019901">
    <property type="term" value="F:protein kinase binding"/>
    <property type="evidence" value="ECO:0007669"/>
    <property type="project" value="TreeGrafter"/>
</dbReference>
<dbReference type="PANTHER" id="PTHR10343">
    <property type="entry name" value="5'-AMP-ACTIVATED PROTEIN KINASE , BETA SUBUNIT"/>
    <property type="match status" value="1"/>
</dbReference>
<evidence type="ECO:0000313" key="11">
    <source>
        <dbReference type="WBParaSite" id="maker-uti_cns_0008246-snap-gene-0.2-mRNA-1"/>
    </source>
</evidence>
<evidence type="ECO:0000313" key="10">
    <source>
        <dbReference type="Proteomes" id="UP000095280"/>
    </source>
</evidence>
<comment type="function">
    <text evidence="6">Non-catalytic subunit of AMP-activated protein kinase (AMPK), an energy sensor protein kinase that plays a key role in regulating cellular energy metabolism. In response to reduction of intracellular ATP levels, AMPK activates energy-producing pathways and inhibits energy-consuming processes: inhibits protein, carbohydrate and lipid biosynthesis, as well as cell growth and proliferation. AMPK acts via direct phosphorylation of metabolic enzymes, and by longer-term effects via phosphorylation of transcription regulators. Also acts as a regulator of cellular polarity by remodeling the actin cytoskeleton; probably by indirectly activating myosin. Beta non-catalytic subunit acts as a scaffold on which the AMPK complex assembles, via its C-terminus that bridges alpha (PRKAA1 or PRKAA2) and gamma subunits (PRKAG1, PRKAG2 or PRKAG3).</text>
</comment>
<dbReference type="Gene3D" id="6.20.250.60">
    <property type="match status" value="1"/>
</dbReference>
<dbReference type="Pfam" id="PF16561">
    <property type="entry name" value="AMPK1_CBM"/>
    <property type="match status" value="1"/>
</dbReference>
<dbReference type="InterPro" id="IPR013783">
    <property type="entry name" value="Ig-like_fold"/>
</dbReference>
<dbReference type="InterPro" id="IPR037256">
    <property type="entry name" value="ASC_dom_sf"/>
</dbReference>
<dbReference type="SUPFAM" id="SSF160219">
    <property type="entry name" value="AMPKBI-like"/>
    <property type="match status" value="1"/>
</dbReference>
<dbReference type="GO" id="GO:0031588">
    <property type="term" value="C:nucleotide-activated protein kinase complex"/>
    <property type="evidence" value="ECO:0007669"/>
    <property type="project" value="TreeGrafter"/>
</dbReference>